<evidence type="ECO:0000256" key="1">
    <source>
        <dbReference type="SAM" id="MobiDB-lite"/>
    </source>
</evidence>
<sequence>MNRNSTAKEHEFHGKVNADSTAKRTGFPRHREQDFGVAATRVNGGTIDGFVGSAEWQMSG</sequence>
<comment type="caution">
    <text evidence="2">The sequence shown here is derived from an EMBL/GenBank/DDBJ whole genome shotgun (WGS) entry which is preliminary data.</text>
</comment>
<name>A0ABR7PZW5_9BURK</name>
<evidence type="ECO:0000313" key="2">
    <source>
        <dbReference type="EMBL" id="MBC8751829.1"/>
    </source>
</evidence>
<reference evidence="2 3" key="1">
    <citation type="submission" date="2019-09" db="EMBL/GenBank/DDBJ databases">
        <title>Paraburkholderia podalyriae sp. nov., A South African Podalyria-associated rhizobium.</title>
        <authorList>
            <person name="Mavima L."/>
            <person name="Beukes C.W."/>
            <person name="Palmer M."/>
            <person name="De Meyer S.E."/>
            <person name="James E.K."/>
            <person name="Maluk M."/>
            <person name="Avontuur J.R."/>
            <person name="Chan W.Y."/>
            <person name="Venter S.N."/>
            <person name="Steenkamp E.T."/>
        </authorList>
    </citation>
    <scope>NUCLEOTIDE SEQUENCE [LARGE SCALE GENOMIC DNA]</scope>
    <source>
        <strain evidence="2 3">WC7.3b</strain>
    </source>
</reference>
<accession>A0ABR7PZW5</accession>
<keyword evidence="3" id="KW-1185">Reference proteome</keyword>
<dbReference type="Proteomes" id="UP000736373">
    <property type="component" value="Unassembled WGS sequence"/>
</dbReference>
<proteinExistence type="predicted"/>
<protein>
    <submittedName>
        <fullName evidence="2">Uncharacterized protein</fullName>
    </submittedName>
</protein>
<feature type="region of interest" description="Disordered" evidence="1">
    <location>
        <begin position="1"/>
        <end position="34"/>
    </location>
</feature>
<dbReference type="EMBL" id="VZQQ01000068">
    <property type="protein sequence ID" value="MBC8751829.1"/>
    <property type="molecule type" value="Genomic_DNA"/>
</dbReference>
<dbReference type="RefSeq" id="WP_187638733.1">
    <property type="nucleotide sequence ID" value="NZ_VZQQ01000068.1"/>
</dbReference>
<feature type="compositionally biased region" description="Basic and acidic residues" evidence="1">
    <location>
        <begin position="1"/>
        <end position="16"/>
    </location>
</feature>
<evidence type="ECO:0000313" key="3">
    <source>
        <dbReference type="Proteomes" id="UP000736373"/>
    </source>
</evidence>
<gene>
    <name evidence="2" type="ORF">F6X42_36690</name>
</gene>
<organism evidence="2 3">
    <name type="scientific">Paraburkholderia podalyriae</name>
    <dbReference type="NCBI Taxonomy" id="1938811"/>
    <lineage>
        <taxon>Bacteria</taxon>
        <taxon>Pseudomonadati</taxon>
        <taxon>Pseudomonadota</taxon>
        <taxon>Betaproteobacteria</taxon>
        <taxon>Burkholderiales</taxon>
        <taxon>Burkholderiaceae</taxon>
        <taxon>Paraburkholderia</taxon>
    </lineage>
</organism>